<evidence type="ECO:0000256" key="1">
    <source>
        <dbReference type="PROSITE-ProRule" id="PRU00042"/>
    </source>
</evidence>
<evidence type="ECO:0000259" key="2">
    <source>
        <dbReference type="PROSITE" id="PS50157"/>
    </source>
</evidence>
<organism evidence="3 4">
    <name type="scientific">Nelumbo nucifera</name>
    <name type="common">Sacred lotus</name>
    <dbReference type="NCBI Taxonomy" id="4432"/>
    <lineage>
        <taxon>Eukaryota</taxon>
        <taxon>Viridiplantae</taxon>
        <taxon>Streptophyta</taxon>
        <taxon>Embryophyta</taxon>
        <taxon>Tracheophyta</taxon>
        <taxon>Spermatophyta</taxon>
        <taxon>Magnoliopsida</taxon>
        <taxon>Proteales</taxon>
        <taxon>Nelumbonaceae</taxon>
        <taxon>Nelumbo</taxon>
    </lineage>
</organism>
<accession>A0A822ZQ23</accession>
<dbReference type="InterPro" id="IPR044299">
    <property type="entry name" value="GIS3/ZFP5/ZFP6"/>
</dbReference>
<dbReference type="GO" id="GO:0010090">
    <property type="term" value="P:trichome morphogenesis"/>
    <property type="evidence" value="ECO:0007669"/>
    <property type="project" value="InterPro"/>
</dbReference>
<keyword evidence="4" id="KW-1185">Reference proteome</keyword>
<feature type="domain" description="C2H2-type" evidence="2">
    <location>
        <begin position="19"/>
        <end position="46"/>
    </location>
</feature>
<dbReference type="PANTHER" id="PTHR46353">
    <property type="entry name" value="ZINC FINGER PROTEIN 5"/>
    <property type="match status" value="1"/>
</dbReference>
<keyword evidence="1" id="KW-0862">Zinc</keyword>
<dbReference type="InterPro" id="IPR036236">
    <property type="entry name" value="Znf_C2H2_sf"/>
</dbReference>
<comment type="caution">
    <text evidence="3">The sequence shown here is derived from an EMBL/GenBank/DDBJ whole genome shotgun (WGS) entry which is preliminary data.</text>
</comment>
<reference evidence="3 4" key="1">
    <citation type="journal article" date="2020" name="Mol. Biol. Evol.">
        <title>Distinct Expression and Methylation Patterns for Genes with Different Fates following a Single Whole-Genome Duplication in Flowering Plants.</title>
        <authorList>
            <person name="Shi T."/>
            <person name="Rahmani R.S."/>
            <person name="Gugger P.F."/>
            <person name="Wang M."/>
            <person name="Li H."/>
            <person name="Zhang Y."/>
            <person name="Li Z."/>
            <person name="Wang Q."/>
            <person name="Van de Peer Y."/>
            <person name="Marchal K."/>
            <person name="Chen J."/>
        </authorList>
    </citation>
    <scope>NUCLEOTIDE SEQUENCE [LARGE SCALE GENOMIC DNA]</scope>
    <source>
        <tissue evidence="3">Leaf</tissue>
    </source>
</reference>
<dbReference type="Gene3D" id="3.30.160.60">
    <property type="entry name" value="Classic Zinc Finger"/>
    <property type="match status" value="1"/>
</dbReference>
<dbReference type="SUPFAM" id="SSF57667">
    <property type="entry name" value="beta-beta-alpha zinc fingers"/>
    <property type="match status" value="1"/>
</dbReference>
<dbReference type="EMBL" id="DUZY01000008">
    <property type="protein sequence ID" value="DAD46997.1"/>
    <property type="molecule type" value="Genomic_DNA"/>
</dbReference>
<keyword evidence="1" id="KW-0863">Zinc-finger</keyword>
<name>A0A822ZQ23_NELNU</name>
<evidence type="ECO:0000313" key="3">
    <source>
        <dbReference type="EMBL" id="DAD46997.1"/>
    </source>
</evidence>
<dbReference type="InterPro" id="IPR013087">
    <property type="entry name" value="Znf_C2H2_type"/>
</dbReference>
<proteinExistence type="predicted"/>
<dbReference type="PROSITE" id="PS00028">
    <property type="entry name" value="ZINC_FINGER_C2H2_1"/>
    <property type="match status" value="1"/>
</dbReference>
<gene>
    <name evidence="3" type="ORF">HUJ06_016934</name>
</gene>
<dbReference type="Proteomes" id="UP000607653">
    <property type="component" value="Unassembled WGS sequence"/>
</dbReference>
<evidence type="ECO:0000313" key="4">
    <source>
        <dbReference type="Proteomes" id="UP000607653"/>
    </source>
</evidence>
<dbReference type="AlphaFoldDB" id="A0A822ZQ23"/>
<sequence>MVSIVISSCKLFLENSRKFKCQYCGCEFGNSQALGGHQNAHKKERQRAKRAQFQSNRRLSAAVSPLLNPPCSAVRTLLILRFSRWASLYVSHPPQFPVDPAICPRPTLSITQFFERMSEVDVGVDLHLSLAPSCSMDNSASCSEF</sequence>
<keyword evidence="1" id="KW-0479">Metal-binding</keyword>
<dbReference type="PROSITE" id="PS50157">
    <property type="entry name" value="ZINC_FINGER_C2H2_2"/>
    <property type="match status" value="1"/>
</dbReference>
<dbReference type="PANTHER" id="PTHR46353:SF23">
    <property type="entry name" value="C2H2 ZINC FINGER-CONTAINING PROTEIN-RELATED"/>
    <property type="match status" value="1"/>
</dbReference>
<protein>
    <recommendedName>
        <fullName evidence="2">C2H2-type domain-containing protein</fullName>
    </recommendedName>
</protein>
<dbReference type="GO" id="GO:0008270">
    <property type="term" value="F:zinc ion binding"/>
    <property type="evidence" value="ECO:0007669"/>
    <property type="project" value="UniProtKB-KW"/>
</dbReference>